<keyword evidence="1" id="KW-1133">Transmembrane helix</keyword>
<feature type="transmembrane region" description="Helical" evidence="1">
    <location>
        <begin position="260"/>
        <end position="279"/>
    </location>
</feature>
<evidence type="ECO:0000256" key="1">
    <source>
        <dbReference type="SAM" id="Phobius"/>
    </source>
</evidence>
<dbReference type="PANTHER" id="PTHR22911">
    <property type="entry name" value="ACYL-MALONYL CONDENSING ENZYME-RELATED"/>
    <property type="match status" value="1"/>
</dbReference>
<comment type="caution">
    <text evidence="3">The sequence shown here is derived from an EMBL/GenBank/DDBJ whole genome shotgun (WGS) entry which is preliminary data.</text>
</comment>
<feature type="transmembrane region" description="Helical" evidence="1">
    <location>
        <begin position="20"/>
        <end position="41"/>
    </location>
</feature>
<keyword evidence="1" id="KW-0472">Membrane</keyword>
<keyword evidence="1" id="KW-0812">Transmembrane</keyword>
<feature type="transmembrane region" description="Helical" evidence="1">
    <location>
        <begin position="83"/>
        <end position="104"/>
    </location>
</feature>
<evidence type="ECO:0000313" key="4">
    <source>
        <dbReference type="Proteomes" id="UP000184105"/>
    </source>
</evidence>
<dbReference type="Gene3D" id="1.10.3730.20">
    <property type="match status" value="1"/>
</dbReference>
<sequence>MHSYIKCRNHFKVVNTSSTIKGYGYASLSAITFGTIPLFSIPVMESGMMLPSVLIYRFAFSCLFMMLILLWRKQNLHIKWGDGLRIMFLSILYAVSAVCLFSSYEYMPGGIATTLLFSYPVWTEILLILFFNEKLTLRITLSILLAIAGVAFLGGVGQADGIKSMWGVMLAMSSGLLYAIYMVLFPHMRIRKLPALKVNFYIFFMAMLLLILYATFTTGGVQRISNANSFLSLVLLGLVPTTISNVTLVRSLTLIDSASVAILGAFEPLTAMTIGITLMGEPFTTSIIIGCVLIITSVILLITKGKTLPNPLKKYANHKE</sequence>
<accession>A0AAX2F6T0</accession>
<feature type="transmembrane region" description="Helical" evidence="1">
    <location>
        <begin position="139"/>
        <end position="159"/>
    </location>
</feature>
<feature type="transmembrane region" description="Helical" evidence="1">
    <location>
        <begin position="53"/>
        <end position="71"/>
    </location>
</feature>
<feature type="transmembrane region" description="Helical" evidence="1">
    <location>
        <begin position="165"/>
        <end position="186"/>
    </location>
</feature>
<protein>
    <submittedName>
        <fullName evidence="3">EamA domain-containing membrane protein RarD</fullName>
    </submittedName>
</protein>
<gene>
    <name evidence="3" type="ORF">SAMN05444364_13617</name>
</gene>
<dbReference type="GO" id="GO:0016020">
    <property type="term" value="C:membrane"/>
    <property type="evidence" value="ECO:0007669"/>
    <property type="project" value="InterPro"/>
</dbReference>
<proteinExistence type="predicted"/>
<organism evidence="3 4">
    <name type="scientific">Prevotella scopos JCM 17725</name>
    <dbReference type="NCBI Taxonomy" id="1236518"/>
    <lineage>
        <taxon>Bacteria</taxon>
        <taxon>Pseudomonadati</taxon>
        <taxon>Bacteroidota</taxon>
        <taxon>Bacteroidia</taxon>
        <taxon>Bacteroidales</taxon>
        <taxon>Prevotellaceae</taxon>
        <taxon>Prevotella</taxon>
    </lineage>
</organism>
<dbReference type="InterPro" id="IPR000620">
    <property type="entry name" value="EamA_dom"/>
</dbReference>
<dbReference type="SUPFAM" id="SSF103481">
    <property type="entry name" value="Multidrug resistance efflux transporter EmrE"/>
    <property type="match status" value="2"/>
</dbReference>
<feature type="domain" description="EamA" evidence="2">
    <location>
        <begin position="21"/>
        <end position="153"/>
    </location>
</feature>
<feature type="domain" description="EamA" evidence="2">
    <location>
        <begin position="165"/>
        <end position="302"/>
    </location>
</feature>
<feature type="transmembrane region" description="Helical" evidence="1">
    <location>
        <begin position="285"/>
        <end position="303"/>
    </location>
</feature>
<feature type="transmembrane region" description="Helical" evidence="1">
    <location>
        <begin position="110"/>
        <end position="132"/>
    </location>
</feature>
<dbReference type="Pfam" id="PF00892">
    <property type="entry name" value="EamA"/>
    <property type="match status" value="2"/>
</dbReference>
<dbReference type="InterPro" id="IPR037185">
    <property type="entry name" value="EmrE-like"/>
</dbReference>
<evidence type="ECO:0000259" key="2">
    <source>
        <dbReference type="Pfam" id="PF00892"/>
    </source>
</evidence>
<feature type="transmembrane region" description="Helical" evidence="1">
    <location>
        <begin position="228"/>
        <end position="248"/>
    </location>
</feature>
<dbReference type="EMBL" id="FQWA01000036">
    <property type="protein sequence ID" value="SHG10262.1"/>
    <property type="molecule type" value="Genomic_DNA"/>
</dbReference>
<name>A0AAX2F6T0_9BACT</name>
<reference evidence="3 4" key="1">
    <citation type="submission" date="2016-11" db="EMBL/GenBank/DDBJ databases">
        <authorList>
            <person name="Varghese N."/>
            <person name="Submissions S."/>
        </authorList>
    </citation>
    <scope>NUCLEOTIDE SEQUENCE [LARGE SCALE GENOMIC DNA]</scope>
    <source>
        <strain evidence="3 4">DSM 22613</strain>
    </source>
</reference>
<feature type="transmembrane region" description="Helical" evidence="1">
    <location>
        <begin position="198"/>
        <end position="216"/>
    </location>
</feature>
<dbReference type="Proteomes" id="UP000184105">
    <property type="component" value="Unassembled WGS sequence"/>
</dbReference>
<dbReference type="PANTHER" id="PTHR22911:SF137">
    <property type="entry name" value="SOLUTE CARRIER FAMILY 35 MEMBER G2-RELATED"/>
    <property type="match status" value="1"/>
</dbReference>
<keyword evidence="4" id="KW-1185">Reference proteome</keyword>
<evidence type="ECO:0000313" key="3">
    <source>
        <dbReference type="EMBL" id="SHG10262.1"/>
    </source>
</evidence>
<dbReference type="AlphaFoldDB" id="A0AAX2F6T0"/>